<dbReference type="RefSeq" id="WP_085074788.1">
    <property type="nucleotide sequence ID" value="NZ_BLKU01000005.1"/>
</dbReference>
<feature type="transmembrane region" description="Helical" evidence="7">
    <location>
        <begin position="167"/>
        <end position="187"/>
    </location>
</feature>
<keyword evidence="3" id="KW-1003">Cell membrane</keyword>
<organism evidence="10 12">
    <name type="scientific">Mycobacterium kubicae</name>
    <dbReference type="NCBI Taxonomy" id="120959"/>
    <lineage>
        <taxon>Bacteria</taxon>
        <taxon>Bacillati</taxon>
        <taxon>Actinomycetota</taxon>
        <taxon>Actinomycetes</taxon>
        <taxon>Mycobacteriales</taxon>
        <taxon>Mycobacteriaceae</taxon>
        <taxon>Mycobacterium</taxon>
        <taxon>Mycobacterium simiae complex</taxon>
    </lineage>
</organism>
<dbReference type="EMBL" id="BLKU01000005">
    <property type="protein sequence ID" value="GFG67522.1"/>
    <property type="molecule type" value="Genomic_DNA"/>
</dbReference>
<feature type="transmembrane region" description="Helical" evidence="7">
    <location>
        <begin position="354"/>
        <end position="372"/>
    </location>
</feature>
<feature type="transmembrane region" description="Helical" evidence="7">
    <location>
        <begin position="275"/>
        <end position="293"/>
    </location>
</feature>
<feature type="transmembrane region" description="Helical" evidence="7">
    <location>
        <begin position="378"/>
        <end position="395"/>
    </location>
</feature>
<dbReference type="Pfam" id="PF19053">
    <property type="entry name" value="EccD"/>
    <property type="match status" value="1"/>
</dbReference>
<reference evidence="9 11" key="1">
    <citation type="journal article" date="2019" name="Emerg. Microbes Infect.">
        <title>Comprehensive subspecies identification of 175 nontuberculous mycobacteria species based on 7547 genomic profiles.</title>
        <authorList>
            <person name="Matsumoto Y."/>
            <person name="Kinjo T."/>
            <person name="Motooka D."/>
            <person name="Nabeya D."/>
            <person name="Jung N."/>
            <person name="Uechi K."/>
            <person name="Horii T."/>
            <person name="Iida T."/>
            <person name="Fujita J."/>
            <person name="Nakamura S."/>
        </authorList>
    </citation>
    <scope>NUCLEOTIDE SEQUENCE [LARGE SCALE GENOMIC DNA]</scope>
    <source>
        <strain evidence="9 11">JCM 13573</strain>
    </source>
</reference>
<dbReference type="InterPro" id="IPR044049">
    <property type="entry name" value="EccD_transm"/>
</dbReference>
<keyword evidence="11" id="KW-1185">Reference proteome</keyword>
<dbReference type="AlphaFoldDB" id="A0AAX1J500"/>
<dbReference type="Gene3D" id="3.10.20.90">
    <property type="entry name" value="Phosphatidylinositol 3-kinase Catalytic Subunit, Chain A, domain 1"/>
    <property type="match status" value="1"/>
</dbReference>
<evidence type="ECO:0000256" key="3">
    <source>
        <dbReference type="ARBA" id="ARBA00022475"/>
    </source>
</evidence>
<keyword evidence="6 7" id="KW-0472">Membrane</keyword>
<evidence type="ECO:0000313" key="12">
    <source>
        <dbReference type="Proteomes" id="UP000663583"/>
    </source>
</evidence>
<dbReference type="NCBIfam" id="TIGR03920">
    <property type="entry name" value="T7SS_EccD"/>
    <property type="match status" value="1"/>
</dbReference>
<feature type="transmembrane region" description="Helical" evidence="7">
    <location>
        <begin position="140"/>
        <end position="161"/>
    </location>
</feature>
<comment type="similarity">
    <text evidence="2">Belongs to the EccD/Snm4 family.</text>
</comment>
<dbReference type="KEGG" id="mku:I2456_18810"/>
<name>A0AAX1J500_9MYCO</name>
<evidence type="ECO:0000256" key="6">
    <source>
        <dbReference type="ARBA" id="ARBA00023136"/>
    </source>
</evidence>
<sequence length="494" mass="51881">MTGVSELRRTHVVSPAPEQIRVSVFGGRTQLDIALPLDVPVSGFIADLARLVRSRHTGVDDDASSKDDRRSFWVLSRFDTGTVLRPDQTLREAEITSGELLRLSAERALSPPTLYDDVVDAVGRLNKAAHAAWGAVSARWMAFVAVHLAALAMVYCVVGRAEATNHWVIVGLAGAVVLTLVGGAAMAHRSYRLDDVAAWLGWAAIPLTAGNACTVLAGYGDYGLAAACGAVLVLCLVYDWVIGTGHWAYLASALLFGLVGVAILCRGLHLRADVVFVSLAVFATLLSLLVPRLTARLGRFKTPTVQAEPKRDGWDFDNPFQPTASKKHEDHSGVAMPTAEAVWAKAKSAAITRAALLSGLAAAVAVSVTLLLGGRAPVRWPLFALALACAAVLAIQTRRLDTWFERGAVAVPGLAIVVGTCVLAQRGVNPMPVAALGILLAVAIGAATAGLAQAGGRASGRLATLLAYCEYVAVGSLLPLALWVLGVYQRLGLS</sequence>
<evidence type="ECO:0000259" key="8">
    <source>
        <dbReference type="Pfam" id="PF19053"/>
    </source>
</evidence>
<dbReference type="Proteomes" id="UP000663583">
    <property type="component" value="Chromosome"/>
</dbReference>
<dbReference type="GO" id="GO:0005886">
    <property type="term" value="C:plasma membrane"/>
    <property type="evidence" value="ECO:0007669"/>
    <property type="project" value="UniProtKB-SubCell"/>
</dbReference>
<evidence type="ECO:0000256" key="1">
    <source>
        <dbReference type="ARBA" id="ARBA00004651"/>
    </source>
</evidence>
<proteinExistence type="inferred from homology"/>
<dbReference type="Pfam" id="PF08817">
    <property type="entry name" value="YukD"/>
    <property type="match status" value="1"/>
</dbReference>
<evidence type="ECO:0000313" key="11">
    <source>
        <dbReference type="Proteomes" id="UP000465306"/>
    </source>
</evidence>
<feature type="transmembrane region" description="Helical" evidence="7">
    <location>
        <begin position="465"/>
        <end position="488"/>
    </location>
</feature>
<evidence type="ECO:0000313" key="10">
    <source>
        <dbReference type="EMBL" id="QPI36519.1"/>
    </source>
</evidence>
<dbReference type="PIRSF" id="PIRSF017804">
    <property type="entry name" value="Secretion_EccD1"/>
    <property type="match status" value="1"/>
</dbReference>
<feature type="transmembrane region" description="Helical" evidence="7">
    <location>
        <begin position="223"/>
        <end position="241"/>
    </location>
</feature>
<feature type="domain" description="EccD-like transmembrane" evidence="8">
    <location>
        <begin position="139"/>
        <end position="490"/>
    </location>
</feature>
<reference evidence="10" key="3">
    <citation type="submission" date="2020-11" db="EMBL/GenBank/DDBJ databases">
        <title>Intraspecies plasmid and genomic variation of Mycobacterium kubicae revealed by the complete genome sequences of two clinical isolates.</title>
        <authorList>
            <person name="Hendrix J.R."/>
            <person name="Epperson L.E."/>
            <person name="Honda J.R."/>
            <person name="Strong M."/>
        </authorList>
    </citation>
    <scope>NUCLEOTIDE SEQUENCE</scope>
    <source>
        <strain evidence="10">JCM 13573</strain>
    </source>
</reference>
<keyword evidence="4 7" id="KW-0812">Transmembrane</keyword>
<feature type="transmembrane region" description="Helical" evidence="7">
    <location>
        <begin position="248"/>
        <end position="269"/>
    </location>
</feature>
<evidence type="ECO:0000256" key="2">
    <source>
        <dbReference type="ARBA" id="ARBA00006162"/>
    </source>
</evidence>
<feature type="transmembrane region" description="Helical" evidence="7">
    <location>
        <begin position="199"/>
        <end position="217"/>
    </location>
</feature>
<feature type="transmembrane region" description="Helical" evidence="7">
    <location>
        <begin position="407"/>
        <end position="425"/>
    </location>
</feature>
<feature type="transmembrane region" description="Helical" evidence="7">
    <location>
        <begin position="431"/>
        <end position="453"/>
    </location>
</feature>
<protein>
    <submittedName>
        <fullName evidence="10">Type VII secretion integral membrane protein EccD</fullName>
    </submittedName>
</protein>
<dbReference type="InterPro" id="IPR024962">
    <property type="entry name" value="YukD-like"/>
</dbReference>
<evidence type="ECO:0000256" key="7">
    <source>
        <dbReference type="SAM" id="Phobius"/>
    </source>
</evidence>
<reference evidence="9" key="2">
    <citation type="submission" date="2020-02" db="EMBL/GenBank/DDBJ databases">
        <authorList>
            <person name="Matsumoto Y."/>
            <person name="Kinjo T."/>
            <person name="Motooka D."/>
            <person name="Nabeya D."/>
            <person name="Jung N."/>
            <person name="Uechi K."/>
            <person name="Horii T."/>
            <person name="Iida T."/>
            <person name="Fujita J."/>
            <person name="Nakamura S."/>
        </authorList>
    </citation>
    <scope>NUCLEOTIDE SEQUENCE</scope>
    <source>
        <strain evidence="9">JCM 13573</strain>
    </source>
</reference>
<evidence type="ECO:0000313" key="9">
    <source>
        <dbReference type="EMBL" id="GFG67522.1"/>
    </source>
</evidence>
<gene>
    <name evidence="10" type="primary">eccD</name>
    <name evidence="10" type="ORF">I2456_18810</name>
    <name evidence="9" type="ORF">MKUB_50120</name>
</gene>
<dbReference type="EMBL" id="CP065047">
    <property type="protein sequence ID" value="QPI36519.1"/>
    <property type="molecule type" value="Genomic_DNA"/>
</dbReference>
<accession>A0AAX1J500</accession>
<keyword evidence="5 7" id="KW-1133">Transmembrane helix</keyword>
<comment type="subcellular location">
    <subcellularLocation>
        <location evidence="1">Cell membrane</location>
        <topology evidence="1">Multi-pass membrane protein</topology>
    </subcellularLocation>
</comment>
<dbReference type="InterPro" id="IPR006707">
    <property type="entry name" value="T7SS_EccD"/>
</dbReference>
<dbReference type="Proteomes" id="UP000465306">
    <property type="component" value="Unassembled WGS sequence"/>
</dbReference>
<evidence type="ECO:0000256" key="4">
    <source>
        <dbReference type="ARBA" id="ARBA00022692"/>
    </source>
</evidence>
<evidence type="ECO:0000256" key="5">
    <source>
        <dbReference type="ARBA" id="ARBA00022989"/>
    </source>
</evidence>